<sequence>MDPKAFSLNAPESLCVNKSGAIQQTLCIAAVRPESSTKNEQPDQTELAKKAALAMITPDMARHRGNKTLSLPEKATIPKEDNGYDDNVIFPRRPVSNNYIGDKVSEDVIVVRFANKAAEPGEEAPAALCEKGGSAIIEERVDKLNPLTYGFHKRKWSDVFVEPTKGNTDECLLADEPDDGASSAPGLPATAPRSAKCPRTDHSGPSAKGVILGYWRDSKAPIEDKHIVKGFIDHLDRLRTHAQPCNRDGEDVTALYPLGPGPGGKCISFEKIVFDNHLVHLDQGQVKEYVRNRLGVKDNSNDGGASDTVAVQQAIQRCKGMEPQGQNCQPLRIAYGVDIPDHALNRPEKRRRTGATSSANLTRLTKVAPGQPQPQIAVLHGTRPTKILLGFWKGSAEQDDENKHAVFGILGKNDTFRVKLGRETRDGRPLQSNFPSGAGALWVSSDQYQTEDYLEGLSRMEIKEYCRVRQHQLDRGERPENRDNNRRLAIEEARTRVDAVFIKPEPREDLVSTSVERSLDERSHTDRLEQGARTRKTRQARARRTGPSTVSDHALQLTQPPTFRAANRSSSVHFRINDLAVNAVAHVEARQSKNDQRGAARLSPPCPQGDADGDTHKQSFMPHSVSRPNRVWADTKANRLRDNTVSKVYMGIKYERKRTGPLEGKLVSRGVIISIEGEDYVEYRVLTKPIFV</sequence>
<feature type="region of interest" description="Disordered" evidence="1">
    <location>
        <begin position="590"/>
        <end position="625"/>
    </location>
</feature>
<feature type="compositionally biased region" description="Basic residues" evidence="1">
    <location>
        <begin position="533"/>
        <end position="544"/>
    </location>
</feature>
<keyword evidence="3" id="KW-1185">Reference proteome</keyword>
<feature type="compositionally biased region" description="Basic and acidic residues" evidence="1">
    <location>
        <begin position="517"/>
        <end position="532"/>
    </location>
</feature>
<dbReference type="Proteomes" id="UP001600888">
    <property type="component" value="Unassembled WGS sequence"/>
</dbReference>
<reference evidence="2 3" key="1">
    <citation type="submission" date="2024-03" db="EMBL/GenBank/DDBJ databases">
        <title>A high-quality draft genome sequence of Diaporthe vaccinii, a causative agent of upright dieback and viscid rot disease in cranberry plants.</title>
        <authorList>
            <person name="Sarrasin M."/>
            <person name="Lang B.F."/>
            <person name="Burger G."/>
        </authorList>
    </citation>
    <scope>NUCLEOTIDE SEQUENCE [LARGE SCALE GENOMIC DNA]</scope>
    <source>
        <strain evidence="2 3">IS7</strain>
    </source>
</reference>
<proteinExistence type="predicted"/>
<evidence type="ECO:0000313" key="3">
    <source>
        <dbReference type="Proteomes" id="UP001600888"/>
    </source>
</evidence>
<accession>A0ABR4EUC9</accession>
<name>A0ABR4EUC9_9PEZI</name>
<dbReference type="EMBL" id="JBAWTH010000027">
    <property type="protein sequence ID" value="KAL2285910.1"/>
    <property type="molecule type" value="Genomic_DNA"/>
</dbReference>
<evidence type="ECO:0000256" key="1">
    <source>
        <dbReference type="SAM" id="MobiDB-lite"/>
    </source>
</evidence>
<organism evidence="2 3">
    <name type="scientific">Diaporthe vaccinii</name>
    <dbReference type="NCBI Taxonomy" id="105482"/>
    <lineage>
        <taxon>Eukaryota</taxon>
        <taxon>Fungi</taxon>
        <taxon>Dikarya</taxon>
        <taxon>Ascomycota</taxon>
        <taxon>Pezizomycotina</taxon>
        <taxon>Sordariomycetes</taxon>
        <taxon>Sordariomycetidae</taxon>
        <taxon>Diaporthales</taxon>
        <taxon>Diaporthaceae</taxon>
        <taxon>Diaporthe</taxon>
        <taxon>Diaporthe eres species complex</taxon>
    </lineage>
</organism>
<comment type="caution">
    <text evidence="2">The sequence shown here is derived from an EMBL/GenBank/DDBJ whole genome shotgun (WGS) entry which is preliminary data.</text>
</comment>
<protein>
    <submittedName>
        <fullName evidence="2">Uncharacterized protein</fullName>
    </submittedName>
</protein>
<feature type="region of interest" description="Disordered" evidence="1">
    <location>
        <begin position="509"/>
        <end position="553"/>
    </location>
</feature>
<feature type="region of interest" description="Disordered" evidence="1">
    <location>
        <begin position="173"/>
        <end position="204"/>
    </location>
</feature>
<gene>
    <name evidence="2" type="ORF">FJTKL_07403</name>
</gene>
<evidence type="ECO:0000313" key="2">
    <source>
        <dbReference type="EMBL" id="KAL2285910.1"/>
    </source>
</evidence>